<feature type="region of interest" description="Disordered" evidence="3">
    <location>
        <begin position="217"/>
        <end position="456"/>
    </location>
</feature>
<dbReference type="EMBL" id="HBFQ01030824">
    <property type="protein sequence ID" value="CAD8847363.1"/>
    <property type="molecule type" value="Transcribed_RNA"/>
</dbReference>
<name>A0A7S1F694_NOCSC</name>
<feature type="compositionally biased region" description="Basic residues" evidence="3">
    <location>
        <begin position="234"/>
        <end position="248"/>
    </location>
</feature>
<dbReference type="PANTHER" id="PTHR15431">
    <property type="entry name" value="FGFR1 ONCOGENE PARTNER/LISH DOMAIN-CONTAINING PROTEIN"/>
    <property type="match status" value="1"/>
</dbReference>
<feature type="compositionally biased region" description="Low complexity" evidence="3">
    <location>
        <begin position="405"/>
        <end position="418"/>
    </location>
</feature>
<proteinExistence type="predicted"/>
<evidence type="ECO:0000313" key="4">
    <source>
        <dbReference type="EMBL" id="CAD8847363.1"/>
    </source>
</evidence>
<reference evidence="4" key="1">
    <citation type="submission" date="2021-01" db="EMBL/GenBank/DDBJ databases">
        <authorList>
            <person name="Corre E."/>
            <person name="Pelletier E."/>
            <person name="Niang G."/>
            <person name="Scheremetjew M."/>
            <person name="Finn R."/>
            <person name="Kale V."/>
            <person name="Holt S."/>
            <person name="Cochrane G."/>
            <person name="Meng A."/>
            <person name="Brown T."/>
            <person name="Cohen L."/>
        </authorList>
    </citation>
    <scope>NUCLEOTIDE SEQUENCE</scope>
</reference>
<feature type="compositionally biased region" description="Basic and acidic residues" evidence="3">
    <location>
        <begin position="151"/>
        <end position="165"/>
    </location>
</feature>
<dbReference type="Gene3D" id="1.20.960.40">
    <property type="match status" value="1"/>
</dbReference>
<evidence type="ECO:0000256" key="1">
    <source>
        <dbReference type="ARBA" id="ARBA00022490"/>
    </source>
</evidence>
<protein>
    <recommendedName>
        <fullName evidence="5">LisH domain-containing protein</fullName>
    </recommendedName>
</protein>
<sequence>MNGTDTEAEDLKALVVHTLETNGALGKIRAQLRANVYKTIDCEDEQAQTEADNGKLSKTPLGRLTAEVVAEFFDFYGFRHSLSVFVPETRLGRQRRNRADVALDSGITRPRSDLSLLEQITGRATCTNVRKSGEASGVTTAASSPPAPSSLRRDSPEESDARESLDPTDDEVEATTAKVSSKITATSSAIHNLDHGSVENEMQQLDELNSKIALLQEGRDSDSEDSSPEFVRRAGARSRHSRSHHSRSSGKDEPRLVARLSQKLASLPNADGIVEAIPPSRKLGPSGSSLMDDLGDGSVGDDIRRWNELGRKIDRLKRGRDSEDSPPEDVETRAGARSGSRLRSRSSSHSSVSSEASQPPSKSKSVVSEHPRSLVEAGKSPEVSLEESGSTESVKIRGARATNRTDLTGDALGGALTKGTGGKGVANDGDPGSIEDSDESHSIEGKLSSGSGDVDF</sequence>
<evidence type="ECO:0000256" key="3">
    <source>
        <dbReference type="SAM" id="MobiDB-lite"/>
    </source>
</evidence>
<gene>
    <name evidence="4" type="ORF">NSCI0253_LOCUS21713</name>
</gene>
<feature type="compositionally biased region" description="Basic and acidic residues" evidence="3">
    <location>
        <begin position="301"/>
        <end position="313"/>
    </location>
</feature>
<dbReference type="PANTHER" id="PTHR15431:SF4">
    <property type="entry name" value="PROTEIN TONNEAU 1B"/>
    <property type="match status" value="1"/>
</dbReference>
<organism evidence="4">
    <name type="scientific">Noctiluca scintillans</name>
    <name type="common">Sea sparkle</name>
    <name type="synonym">Red tide dinoflagellate</name>
    <dbReference type="NCBI Taxonomy" id="2966"/>
    <lineage>
        <taxon>Eukaryota</taxon>
        <taxon>Sar</taxon>
        <taxon>Alveolata</taxon>
        <taxon>Dinophyceae</taxon>
        <taxon>Noctilucales</taxon>
        <taxon>Noctilucaceae</taxon>
        <taxon>Noctiluca</taxon>
    </lineage>
</organism>
<evidence type="ECO:0008006" key="5">
    <source>
        <dbReference type="Google" id="ProtNLM"/>
    </source>
</evidence>
<keyword evidence="1" id="KW-0963">Cytoplasm</keyword>
<feature type="region of interest" description="Disordered" evidence="3">
    <location>
        <begin position="128"/>
        <end position="174"/>
    </location>
</feature>
<dbReference type="AlphaFoldDB" id="A0A7S1F694"/>
<keyword evidence="2" id="KW-0206">Cytoskeleton</keyword>
<accession>A0A7S1F694</accession>
<evidence type="ECO:0000256" key="2">
    <source>
        <dbReference type="ARBA" id="ARBA00023212"/>
    </source>
</evidence>
<feature type="compositionally biased region" description="Low complexity" evidence="3">
    <location>
        <begin position="347"/>
        <end position="366"/>
    </location>
</feature>